<dbReference type="Pfam" id="PF20461">
    <property type="entry name" value="DUF6714"/>
    <property type="match status" value="1"/>
</dbReference>
<evidence type="ECO:0000313" key="1">
    <source>
        <dbReference type="EMBL" id="MBE9608722.1"/>
    </source>
</evidence>
<proteinExistence type="predicted"/>
<keyword evidence="2" id="KW-1185">Reference proteome</keyword>
<dbReference type="Proteomes" id="UP000604481">
    <property type="component" value="Unassembled WGS sequence"/>
</dbReference>
<organism evidence="1 2">
    <name type="scientific">Chitinilyticum piscinae</name>
    <dbReference type="NCBI Taxonomy" id="2866724"/>
    <lineage>
        <taxon>Bacteria</taxon>
        <taxon>Pseudomonadati</taxon>
        <taxon>Pseudomonadota</taxon>
        <taxon>Betaproteobacteria</taxon>
        <taxon>Neisseriales</taxon>
        <taxon>Chitinibacteraceae</taxon>
        <taxon>Chitinilyticum</taxon>
    </lineage>
</organism>
<comment type="caution">
    <text evidence="1">The sequence shown here is derived from an EMBL/GenBank/DDBJ whole genome shotgun (WGS) entry which is preliminary data.</text>
</comment>
<dbReference type="EMBL" id="JADFUA010000002">
    <property type="protein sequence ID" value="MBE9608722.1"/>
    <property type="molecule type" value="Genomic_DNA"/>
</dbReference>
<reference evidence="1 2" key="1">
    <citation type="submission" date="2020-10" db="EMBL/GenBank/DDBJ databases">
        <title>The genome sequence of Chitinilyticum litopenaei 4Y14.</title>
        <authorList>
            <person name="Liu Y."/>
        </authorList>
    </citation>
    <scope>NUCLEOTIDE SEQUENCE [LARGE SCALE GENOMIC DNA]</scope>
    <source>
        <strain evidence="1 2">4Y14</strain>
    </source>
</reference>
<dbReference type="AlphaFoldDB" id="A0A8J7K1I2"/>
<dbReference type="InterPro" id="IPR046560">
    <property type="entry name" value="DUF6714"/>
</dbReference>
<dbReference type="RefSeq" id="WP_194115250.1">
    <property type="nucleotide sequence ID" value="NZ_JADFUA010000002.1"/>
</dbReference>
<protein>
    <submittedName>
        <fullName evidence="1">Uncharacterized protein</fullName>
    </submittedName>
</protein>
<name>A0A8J7K1I2_9NEIS</name>
<evidence type="ECO:0000313" key="2">
    <source>
        <dbReference type="Proteomes" id="UP000604481"/>
    </source>
</evidence>
<accession>A0A8J7K1I2</accession>
<gene>
    <name evidence="1" type="ORF">INR99_05100</name>
</gene>
<sequence length="124" mass="13807">MRDAILAAFPVQPFPANQALITDTYDDEGTGALFARRNWDELEAAELRNTSLVFLSPAAFAYYLPALLLAALEYPDSNLAGNLCQYLAPPKGDRHRPSFAAWWDRLSAEQQSVLVNFSKGNSIW</sequence>